<feature type="compositionally biased region" description="Basic and acidic residues" evidence="1">
    <location>
        <begin position="312"/>
        <end position="324"/>
    </location>
</feature>
<dbReference type="NCBIfam" id="TIGR03696">
    <property type="entry name" value="Rhs_assc_core"/>
    <property type="match status" value="1"/>
</dbReference>
<gene>
    <name evidence="3" type="ORF">BN509_01586</name>
</gene>
<dbReference type="EMBL" id="CBCJ010000069">
    <property type="protein sequence ID" value="CDA70520.1"/>
    <property type="molecule type" value="Genomic_DNA"/>
</dbReference>
<comment type="caution">
    <text evidence="3">The sequence shown here is derived from an EMBL/GenBank/DDBJ whole genome shotgun (WGS) entry which is preliminary data.</text>
</comment>
<dbReference type="InterPro" id="IPR022385">
    <property type="entry name" value="Rhs_assc_core"/>
</dbReference>
<proteinExistence type="predicted"/>
<feature type="compositionally biased region" description="Basic and acidic residues" evidence="1">
    <location>
        <begin position="250"/>
        <end position="272"/>
    </location>
</feature>
<evidence type="ECO:0000256" key="1">
    <source>
        <dbReference type="SAM" id="MobiDB-lite"/>
    </source>
</evidence>
<dbReference type="Pfam" id="PF15520">
    <property type="entry name" value="Ntox10"/>
    <property type="match status" value="1"/>
</dbReference>
<accession>R6C4Y2</accession>
<evidence type="ECO:0000313" key="4">
    <source>
        <dbReference type="Proteomes" id="UP000018362"/>
    </source>
</evidence>
<feature type="region of interest" description="Disordered" evidence="1">
    <location>
        <begin position="250"/>
        <end position="324"/>
    </location>
</feature>
<feature type="compositionally biased region" description="Polar residues" evidence="1">
    <location>
        <begin position="274"/>
        <end position="285"/>
    </location>
</feature>
<dbReference type="Proteomes" id="UP000018362">
    <property type="component" value="Unassembled WGS sequence"/>
</dbReference>
<dbReference type="AlphaFoldDB" id="R6C4Y2"/>
<evidence type="ECO:0000313" key="3">
    <source>
        <dbReference type="EMBL" id="CDA70520.1"/>
    </source>
</evidence>
<organism evidence="3 4">
    <name type="scientific">Phocaeicola coprocola CAG:162</name>
    <dbReference type="NCBI Taxonomy" id="1263040"/>
    <lineage>
        <taxon>Bacteria</taxon>
        <taxon>Pseudomonadati</taxon>
        <taxon>Bacteroidota</taxon>
        <taxon>Bacteroidia</taxon>
        <taxon>Bacteroidales</taxon>
        <taxon>Bacteroidaceae</taxon>
        <taxon>Phocaeicola</taxon>
    </lineage>
</organism>
<dbReference type="Gene3D" id="2.180.10.10">
    <property type="entry name" value="RHS repeat-associated core"/>
    <property type="match status" value="1"/>
</dbReference>
<sequence length="356" mass="39872">MPETITFGDGSTTEYLYDADGRKLRTVHRADGKTTTTDYAGNLIYENGKPVRLLTGYGYVSLPDGMYHYYLKDHQGNNRVVADRNGKVEEVNHYYPFGGMFAHNGNVQPYKYNGKELDTRKELNWYDYGARHYDPAVGRFITSDPLSEKDYSASPYIYCGSNPINRIDKDGKNWETVWDAASLSLGINSFWKNISEGSYGAAAIDGAGVVIDAVAAAIPFIPGGAGAVINSVRATDKISDVAKSTNRVGKTIEKTEETSRAARRDVMRKEEIPTSAQPKSQSKNASGREYTYEVPKKGGGTELKSVQQQTLDRSHKEQPHWEAGKIKIRENQIQYNSYNRVKLETSKSKTYYKNFE</sequence>
<reference evidence="3" key="1">
    <citation type="submission" date="2012-11" db="EMBL/GenBank/DDBJ databases">
        <title>Dependencies among metagenomic species, viruses, plasmids and units of genetic variation.</title>
        <authorList>
            <person name="Nielsen H.B."/>
            <person name="Almeida M."/>
            <person name="Juncker A.S."/>
            <person name="Rasmussen S."/>
            <person name="Li J."/>
            <person name="Sunagawa S."/>
            <person name="Plichta D."/>
            <person name="Gautier L."/>
            <person name="Le Chatelier E."/>
            <person name="Peletier E."/>
            <person name="Bonde I."/>
            <person name="Nielsen T."/>
            <person name="Manichanh C."/>
            <person name="Arumugam M."/>
            <person name="Batto J."/>
            <person name="Santos M.B.Q.D."/>
            <person name="Blom N."/>
            <person name="Borruel N."/>
            <person name="Burgdorf K.S."/>
            <person name="Boumezbeur F."/>
            <person name="Casellas F."/>
            <person name="Dore J."/>
            <person name="Guarner F."/>
            <person name="Hansen T."/>
            <person name="Hildebrand F."/>
            <person name="Kaas R.S."/>
            <person name="Kennedy S."/>
            <person name="Kristiansen K."/>
            <person name="Kultima J.R."/>
            <person name="Leonard P."/>
            <person name="Levenez F."/>
            <person name="Lund O."/>
            <person name="Moumen B."/>
            <person name="Le Paslier D."/>
            <person name="Pons N."/>
            <person name="Pedersen O."/>
            <person name="Prifti E."/>
            <person name="Qin J."/>
            <person name="Raes J."/>
            <person name="Tap J."/>
            <person name="Tims S."/>
            <person name="Ussery D.W."/>
            <person name="Yamada T."/>
            <person name="MetaHit consortium"/>
            <person name="Renault P."/>
            <person name="Sicheritz-Ponten T."/>
            <person name="Bork P."/>
            <person name="Wang J."/>
            <person name="Brunak S."/>
            <person name="Ehrlich S.D."/>
        </authorList>
    </citation>
    <scope>NUCLEOTIDE SEQUENCE [LARGE SCALE GENOMIC DNA]</scope>
</reference>
<feature type="domain" description="Novel toxin 10" evidence="2">
    <location>
        <begin position="161"/>
        <end position="248"/>
    </location>
</feature>
<evidence type="ECO:0000259" key="2">
    <source>
        <dbReference type="Pfam" id="PF15520"/>
    </source>
</evidence>
<name>R6C4Y2_9BACT</name>
<dbReference type="PANTHER" id="PTHR32305">
    <property type="match status" value="1"/>
</dbReference>
<dbReference type="InterPro" id="IPR050708">
    <property type="entry name" value="T6SS_VgrG/RHS"/>
</dbReference>
<dbReference type="RefSeq" id="WP_022125883.1">
    <property type="nucleotide sequence ID" value="NZ_FR880974.1"/>
</dbReference>
<protein>
    <recommendedName>
        <fullName evidence="2">Novel toxin 10 domain-containing protein</fullName>
    </recommendedName>
</protein>
<dbReference type="InterPro" id="IPR029122">
    <property type="entry name" value="Ntox10"/>
</dbReference>
<dbReference type="PANTHER" id="PTHR32305:SF15">
    <property type="entry name" value="PROTEIN RHSA-RELATED"/>
    <property type="match status" value="1"/>
</dbReference>